<keyword evidence="8" id="KW-0350">Heme biosynthesis</keyword>
<evidence type="ECO:0000256" key="3">
    <source>
        <dbReference type="ARBA" id="ARBA00022692"/>
    </source>
</evidence>
<comment type="caution">
    <text evidence="14">The sequence shown here is derived from an EMBL/GenBank/DDBJ whole genome shotgun (WGS) entry which is preliminary data.</text>
</comment>
<comment type="subcellular location">
    <subcellularLocation>
        <location evidence="1">Membrane</location>
        <topology evidence="1">Multi-pass membrane protein</topology>
    </subcellularLocation>
</comment>
<feature type="transmembrane region" description="Helical" evidence="13">
    <location>
        <begin position="276"/>
        <end position="295"/>
    </location>
</feature>
<feature type="transmembrane region" description="Helical" evidence="13">
    <location>
        <begin position="97"/>
        <end position="114"/>
    </location>
</feature>
<comment type="pathway">
    <text evidence="11">Porphyrin-containing compound metabolism.</text>
</comment>
<dbReference type="InterPro" id="IPR003780">
    <property type="entry name" value="COX15/CtaA_fam"/>
</dbReference>
<evidence type="ECO:0000256" key="11">
    <source>
        <dbReference type="ARBA" id="ARBA00023444"/>
    </source>
</evidence>
<feature type="transmembrane region" description="Helical" evidence="13">
    <location>
        <begin position="237"/>
        <end position="256"/>
    </location>
</feature>
<evidence type="ECO:0000256" key="13">
    <source>
        <dbReference type="SAM" id="Phobius"/>
    </source>
</evidence>
<keyword evidence="2" id="KW-1003">Cell membrane</keyword>
<evidence type="ECO:0000256" key="9">
    <source>
        <dbReference type="ARBA" id="ARBA00023136"/>
    </source>
</evidence>
<name>A0ABN2JWS0_9MICO</name>
<feature type="transmembrane region" description="Helical" evidence="13">
    <location>
        <begin position="38"/>
        <end position="57"/>
    </location>
</feature>
<keyword evidence="3 13" id="KW-0812">Transmembrane</keyword>
<dbReference type="PANTHER" id="PTHR35457">
    <property type="entry name" value="HEME A SYNTHASE"/>
    <property type="match status" value="1"/>
</dbReference>
<feature type="transmembrane region" description="Helical" evidence="13">
    <location>
        <begin position="301"/>
        <end position="322"/>
    </location>
</feature>
<evidence type="ECO:0000256" key="2">
    <source>
        <dbReference type="ARBA" id="ARBA00022475"/>
    </source>
</evidence>
<dbReference type="Proteomes" id="UP001501138">
    <property type="component" value="Unassembled WGS sequence"/>
</dbReference>
<dbReference type="EMBL" id="BAAAPM010000011">
    <property type="protein sequence ID" value="GAA1741577.1"/>
    <property type="molecule type" value="Genomic_DNA"/>
</dbReference>
<feature type="region of interest" description="Disordered" evidence="12">
    <location>
        <begin position="1"/>
        <end position="29"/>
    </location>
</feature>
<keyword evidence="4" id="KW-0479">Metal-binding</keyword>
<evidence type="ECO:0000256" key="6">
    <source>
        <dbReference type="ARBA" id="ARBA00023002"/>
    </source>
</evidence>
<accession>A0ABN2JWS0</accession>
<evidence type="ECO:0000313" key="15">
    <source>
        <dbReference type="Proteomes" id="UP001501138"/>
    </source>
</evidence>
<dbReference type="InterPro" id="IPR050450">
    <property type="entry name" value="COX15/CtaA_HemeA_synthase"/>
</dbReference>
<feature type="transmembrane region" description="Helical" evidence="13">
    <location>
        <begin position="193"/>
        <end position="217"/>
    </location>
</feature>
<dbReference type="PANTHER" id="PTHR35457:SF1">
    <property type="entry name" value="HEME A SYNTHASE"/>
    <property type="match status" value="1"/>
</dbReference>
<evidence type="ECO:0000256" key="5">
    <source>
        <dbReference type="ARBA" id="ARBA00022989"/>
    </source>
</evidence>
<protein>
    <submittedName>
        <fullName evidence="14">COX15/CtaA family protein</fullName>
    </submittedName>
</protein>
<evidence type="ECO:0000256" key="12">
    <source>
        <dbReference type="SAM" id="MobiDB-lite"/>
    </source>
</evidence>
<organism evidence="14 15">
    <name type="scientific">Isoptericola hypogeus</name>
    <dbReference type="NCBI Taxonomy" id="300179"/>
    <lineage>
        <taxon>Bacteria</taxon>
        <taxon>Bacillati</taxon>
        <taxon>Actinomycetota</taxon>
        <taxon>Actinomycetes</taxon>
        <taxon>Micrococcales</taxon>
        <taxon>Promicromonosporaceae</taxon>
        <taxon>Isoptericola</taxon>
    </lineage>
</organism>
<evidence type="ECO:0000256" key="10">
    <source>
        <dbReference type="ARBA" id="ARBA00023157"/>
    </source>
</evidence>
<feature type="transmembrane region" description="Helical" evidence="13">
    <location>
        <begin position="126"/>
        <end position="147"/>
    </location>
</feature>
<keyword evidence="5 13" id="KW-1133">Transmembrane helix</keyword>
<evidence type="ECO:0000256" key="4">
    <source>
        <dbReference type="ARBA" id="ARBA00022723"/>
    </source>
</evidence>
<keyword evidence="15" id="KW-1185">Reference proteome</keyword>
<dbReference type="Pfam" id="PF02628">
    <property type="entry name" value="COX15-CtaA"/>
    <property type="match status" value="1"/>
</dbReference>
<proteinExistence type="predicted"/>
<keyword evidence="7" id="KW-0408">Iron</keyword>
<evidence type="ECO:0000256" key="7">
    <source>
        <dbReference type="ARBA" id="ARBA00023004"/>
    </source>
</evidence>
<gene>
    <name evidence="14" type="ORF">GCM10009809_41300</name>
</gene>
<evidence type="ECO:0000313" key="14">
    <source>
        <dbReference type="EMBL" id="GAA1741577.1"/>
    </source>
</evidence>
<reference evidence="14 15" key="1">
    <citation type="journal article" date="2019" name="Int. J. Syst. Evol. Microbiol.">
        <title>The Global Catalogue of Microorganisms (GCM) 10K type strain sequencing project: providing services to taxonomists for standard genome sequencing and annotation.</title>
        <authorList>
            <consortium name="The Broad Institute Genomics Platform"/>
            <consortium name="The Broad Institute Genome Sequencing Center for Infectious Disease"/>
            <person name="Wu L."/>
            <person name="Ma J."/>
        </authorList>
    </citation>
    <scope>NUCLEOTIDE SEQUENCE [LARGE SCALE GENOMIC DNA]</scope>
    <source>
        <strain evidence="14 15">JCM 15589</strain>
    </source>
</reference>
<evidence type="ECO:0000256" key="1">
    <source>
        <dbReference type="ARBA" id="ARBA00004141"/>
    </source>
</evidence>
<keyword evidence="6" id="KW-0560">Oxidoreductase</keyword>
<sequence length="328" mass="34471">MDPVTSPSPAVRPASDAAPGTGSGRPDRLARFRPWTRGVLLANVIGQILIIGTGGAVRLTDSGLGCSTWPNCEPGQFTPAFHTASTIHPYIEFGNRTLAFVLGVVGLAVLLLVWTDRTRARPYRALGIVPLAGVVAQAVIGGVVVLLDLHPGWVSLHFGVSAALVWVSAYLLRRHGEGDGPPSPVGPRTVTAVGALLGLLLIPVVTLGVLVTGAGPHSGDTEVGYRLALDPLTMTRAHSASVWLFGLTLVTLLVLLHRLRGPRWDASHVGTARRAAWLLLGVTLAQGLIGYVQYFTGLPEILVGLHLVGAGCLTWATANAVLRLRTRA</sequence>
<feature type="transmembrane region" description="Helical" evidence="13">
    <location>
        <begin position="153"/>
        <end position="172"/>
    </location>
</feature>
<keyword evidence="9 13" id="KW-0472">Membrane</keyword>
<keyword evidence="10" id="KW-1015">Disulfide bond</keyword>
<evidence type="ECO:0000256" key="8">
    <source>
        <dbReference type="ARBA" id="ARBA00023133"/>
    </source>
</evidence>